<proteinExistence type="predicted"/>
<evidence type="ECO:0000313" key="1">
    <source>
        <dbReference type="EMBL" id="SFL16977.1"/>
    </source>
</evidence>
<organism evidence="1 2">
    <name type="scientific">Falsiroseomonas stagni DSM 19981</name>
    <dbReference type="NCBI Taxonomy" id="1123062"/>
    <lineage>
        <taxon>Bacteria</taxon>
        <taxon>Pseudomonadati</taxon>
        <taxon>Pseudomonadota</taxon>
        <taxon>Alphaproteobacteria</taxon>
        <taxon>Acetobacterales</taxon>
        <taxon>Roseomonadaceae</taxon>
        <taxon>Falsiroseomonas</taxon>
    </lineage>
</organism>
<evidence type="ECO:0000313" key="2">
    <source>
        <dbReference type="Proteomes" id="UP000199473"/>
    </source>
</evidence>
<dbReference type="EMBL" id="FOSQ01000033">
    <property type="protein sequence ID" value="SFL16977.1"/>
    <property type="molecule type" value="Genomic_DNA"/>
</dbReference>
<dbReference type="STRING" id="1123062.SAMN02745775_1335"/>
<dbReference type="AlphaFoldDB" id="A0A1I4FJ89"/>
<dbReference type="RefSeq" id="WP_175534261.1">
    <property type="nucleotide sequence ID" value="NZ_FOSQ01000033.1"/>
</dbReference>
<reference evidence="1 2" key="1">
    <citation type="submission" date="2016-10" db="EMBL/GenBank/DDBJ databases">
        <authorList>
            <person name="de Groot N.N."/>
        </authorList>
    </citation>
    <scope>NUCLEOTIDE SEQUENCE [LARGE SCALE GENOMIC DNA]</scope>
    <source>
        <strain evidence="1 2">DSM 19981</strain>
    </source>
</reference>
<keyword evidence="2" id="KW-1185">Reference proteome</keyword>
<name>A0A1I4FJ89_9PROT</name>
<dbReference type="InterPro" id="IPR021857">
    <property type="entry name" value="DUF3467"/>
</dbReference>
<dbReference type="Proteomes" id="UP000199473">
    <property type="component" value="Unassembled WGS sequence"/>
</dbReference>
<sequence length="99" mass="10427">MSDTDMTAAELPVPATEAEANSRAVSIRFDDKDMVTTYANVASVAATTDEILLLFGMNKGWAVSGAPIEVGLSNRIIITTSVARGLVDTLTRVLNAGRV</sequence>
<protein>
    <submittedName>
        <fullName evidence="1">Uncharacterized protein</fullName>
    </submittedName>
</protein>
<accession>A0A1I4FJ89</accession>
<dbReference type="Pfam" id="PF11950">
    <property type="entry name" value="DUF3467"/>
    <property type="match status" value="1"/>
</dbReference>
<gene>
    <name evidence="1" type="ORF">SAMN02745775_1335</name>
</gene>